<feature type="domain" description="PDZ" evidence="10">
    <location>
        <begin position="395"/>
        <end position="464"/>
    </location>
</feature>
<evidence type="ECO:0000256" key="5">
    <source>
        <dbReference type="ARBA" id="ARBA00022737"/>
    </source>
</evidence>
<dbReference type="InterPro" id="IPR011782">
    <property type="entry name" value="Pept_S1C_Do"/>
</dbReference>
<evidence type="ECO:0000313" key="12">
    <source>
        <dbReference type="Proteomes" id="UP001156691"/>
    </source>
</evidence>
<gene>
    <name evidence="11" type="primary">degP3</name>
    <name evidence="11" type="ORF">GCM10010862_47230</name>
</gene>
<dbReference type="PRINTS" id="PR00834">
    <property type="entry name" value="PROTEASES2C"/>
</dbReference>
<evidence type="ECO:0000313" key="11">
    <source>
        <dbReference type="EMBL" id="GLQ57464.1"/>
    </source>
</evidence>
<comment type="caution">
    <text evidence="11">The sequence shown here is derived from an EMBL/GenBank/DDBJ whole genome shotgun (WGS) entry which is preliminary data.</text>
</comment>
<comment type="subcellular location">
    <subcellularLocation>
        <location evidence="1">Periplasm</location>
    </subcellularLocation>
</comment>
<dbReference type="Pfam" id="PF17820">
    <property type="entry name" value="PDZ_6"/>
    <property type="match status" value="1"/>
</dbReference>
<keyword evidence="5" id="KW-0677">Repeat</keyword>
<keyword evidence="4 9" id="KW-0732">Signal</keyword>
<dbReference type="Proteomes" id="UP001156691">
    <property type="component" value="Unassembled WGS sequence"/>
</dbReference>
<dbReference type="SUPFAM" id="SSF50494">
    <property type="entry name" value="Trypsin-like serine proteases"/>
    <property type="match status" value="1"/>
</dbReference>
<evidence type="ECO:0000256" key="9">
    <source>
        <dbReference type="SAM" id="SignalP"/>
    </source>
</evidence>
<sequence length="496" mass="51886">MHMIFFRKIVLTVAGVVVLGALASAAAGERAGGVAPLPQQAPVRIELAQAERQVPQSREQVQLSFAPVVRQVAPSVVNVYATRVEEQVVSPFANDPFFQRFFGERSPFFQSRPRESRSLGSGVIVDSTGLILTNSHVVSGATDIRIALADRREFAVDLVLDDPETDLAVLRIRDTGGVELPAIAFADSDVLEVGDLVLAIGNPFGVGQTVTSGIVSALARTGVEASDYEFFIQTDAAINPGNSGGALVDLDGRLVGINTAIYSRTGGSVGIGFAIPSNMAAVVAQAGLAGGEIVRPWLGAKTQVVSADIAESLQLASPTGAMITDVAPGGPAERAGLRPGDVVTAIDGVTVEDPSAFNFRLATKQLGSEARLAVMRGGQAFEATLPVEAPSQPEESQIARITGNTRFAGATGQELTPALAQEQDLPFDARGIVITEVEEGSPAEAMGLATGDIILSLNGIEMTDAGTFAETASRRVRTWEIVLQRDGRVVRTYVSG</sequence>
<feature type="domain" description="PDZ" evidence="10">
    <location>
        <begin position="320"/>
        <end position="378"/>
    </location>
</feature>
<evidence type="ECO:0000256" key="6">
    <source>
        <dbReference type="ARBA" id="ARBA00022764"/>
    </source>
</evidence>
<dbReference type="PROSITE" id="PS50106">
    <property type="entry name" value="PDZ"/>
    <property type="match status" value="2"/>
</dbReference>
<dbReference type="GO" id="GO:0006508">
    <property type="term" value="P:proteolysis"/>
    <property type="evidence" value="ECO:0007669"/>
    <property type="project" value="UniProtKB-KW"/>
</dbReference>
<dbReference type="Pfam" id="PF13180">
    <property type="entry name" value="PDZ_2"/>
    <property type="match status" value="1"/>
</dbReference>
<reference evidence="12" key="1">
    <citation type="journal article" date="2019" name="Int. J. Syst. Evol. Microbiol.">
        <title>The Global Catalogue of Microorganisms (GCM) 10K type strain sequencing project: providing services to taxonomists for standard genome sequencing and annotation.</title>
        <authorList>
            <consortium name="The Broad Institute Genomics Platform"/>
            <consortium name="The Broad Institute Genome Sequencing Center for Infectious Disease"/>
            <person name="Wu L."/>
            <person name="Ma J."/>
        </authorList>
    </citation>
    <scope>NUCLEOTIDE SEQUENCE [LARGE SCALE GENOMIC DNA]</scope>
    <source>
        <strain evidence="12">NBRC 112416</strain>
    </source>
</reference>
<feature type="chain" id="PRO_5046222248" evidence="9">
    <location>
        <begin position="27"/>
        <end position="496"/>
    </location>
</feature>
<name>A0ABQ5WCI4_9HYPH</name>
<evidence type="ECO:0000256" key="3">
    <source>
        <dbReference type="ARBA" id="ARBA00022670"/>
    </source>
</evidence>
<dbReference type="InterPro" id="IPR001940">
    <property type="entry name" value="Peptidase_S1C"/>
</dbReference>
<dbReference type="InterPro" id="IPR001478">
    <property type="entry name" value="PDZ"/>
</dbReference>
<comment type="similarity">
    <text evidence="2">Belongs to the peptidase S1C family.</text>
</comment>
<dbReference type="Pfam" id="PF13365">
    <property type="entry name" value="Trypsin_2"/>
    <property type="match status" value="1"/>
</dbReference>
<accession>A0ABQ5WCI4</accession>
<keyword evidence="6" id="KW-0574">Periplasm</keyword>
<proteinExistence type="inferred from homology"/>
<keyword evidence="12" id="KW-1185">Reference proteome</keyword>
<dbReference type="Gene3D" id="2.30.42.10">
    <property type="match status" value="2"/>
</dbReference>
<evidence type="ECO:0000256" key="8">
    <source>
        <dbReference type="ARBA" id="ARBA00022825"/>
    </source>
</evidence>
<dbReference type="PANTHER" id="PTHR22939:SF129">
    <property type="entry name" value="SERINE PROTEASE HTRA2, MITOCHONDRIAL"/>
    <property type="match status" value="1"/>
</dbReference>
<dbReference type="NCBIfam" id="TIGR02037">
    <property type="entry name" value="degP_htrA_DO"/>
    <property type="match status" value="1"/>
</dbReference>
<evidence type="ECO:0000256" key="7">
    <source>
        <dbReference type="ARBA" id="ARBA00022801"/>
    </source>
</evidence>
<dbReference type="InterPro" id="IPR041489">
    <property type="entry name" value="PDZ_6"/>
</dbReference>
<dbReference type="SUPFAM" id="SSF50156">
    <property type="entry name" value="PDZ domain-like"/>
    <property type="match status" value="2"/>
</dbReference>
<dbReference type="PANTHER" id="PTHR22939">
    <property type="entry name" value="SERINE PROTEASE FAMILY S1C HTRA-RELATED"/>
    <property type="match status" value="1"/>
</dbReference>
<dbReference type="EMBL" id="BSNS01000024">
    <property type="protein sequence ID" value="GLQ57464.1"/>
    <property type="molecule type" value="Genomic_DNA"/>
</dbReference>
<keyword evidence="3 11" id="KW-0645">Protease</keyword>
<organism evidence="11 12">
    <name type="scientific">Devosia nitrariae</name>
    <dbReference type="NCBI Taxonomy" id="2071872"/>
    <lineage>
        <taxon>Bacteria</taxon>
        <taxon>Pseudomonadati</taxon>
        <taxon>Pseudomonadota</taxon>
        <taxon>Alphaproteobacteria</taxon>
        <taxon>Hyphomicrobiales</taxon>
        <taxon>Devosiaceae</taxon>
        <taxon>Devosia</taxon>
    </lineage>
</organism>
<dbReference type="SMART" id="SM00228">
    <property type="entry name" value="PDZ"/>
    <property type="match status" value="2"/>
</dbReference>
<feature type="signal peptide" evidence="9">
    <location>
        <begin position="1"/>
        <end position="26"/>
    </location>
</feature>
<keyword evidence="7" id="KW-0378">Hydrolase</keyword>
<protein>
    <submittedName>
        <fullName evidence="11">Protease</fullName>
    </submittedName>
</protein>
<dbReference type="InterPro" id="IPR009003">
    <property type="entry name" value="Peptidase_S1_PA"/>
</dbReference>
<dbReference type="InterPro" id="IPR036034">
    <property type="entry name" value="PDZ_sf"/>
</dbReference>
<evidence type="ECO:0000256" key="2">
    <source>
        <dbReference type="ARBA" id="ARBA00010541"/>
    </source>
</evidence>
<dbReference type="Gene3D" id="2.40.10.120">
    <property type="match status" value="1"/>
</dbReference>
<dbReference type="GO" id="GO:0008233">
    <property type="term" value="F:peptidase activity"/>
    <property type="evidence" value="ECO:0007669"/>
    <property type="project" value="UniProtKB-KW"/>
</dbReference>
<evidence type="ECO:0000259" key="10">
    <source>
        <dbReference type="PROSITE" id="PS50106"/>
    </source>
</evidence>
<keyword evidence="8" id="KW-0720">Serine protease</keyword>
<evidence type="ECO:0000256" key="4">
    <source>
        <dbReference type="ARBA" id="ARBA00022729"/>
    </source>
</evidence>
<evidence type="ECO:0000256" key="1">
    <source>
        <dbReference type="ARBA" id="ARBA00004418"/>
    </source>
</evidence>